<evidence type="ECO:0000256" key="1">
    <source>
        <dbReference type="ARBA" id="ARBA00001946"/>
    </source>
</evidence>
<dbReference type="AlphaFoldDB" id="A0A3M7TYG4"/>
<organism evidence="5 6">
    <name type="scientific">Alteribacter keqinensis</name>
    <dbReference type="NCBI Taxonomy" id="2483800"/>
    <lineage>
        <taxon>Bacteria</taxon>
        <taxon>Bacillati</taxon>
        <taxon>Bacillota</taxon>
        <taxon>Bacilli</taxon>
        <taxon>Bacillales</taxon>
        <taxon>Bacillaceae</taxon>
        <taxon>Alteribacter</taxon>
    </lineage>
</organism>
<protein>
    <submittedName>
        <fullName evidence="5">HAD family hydrolase</fullName>
    </submittedName>
</protein>
<dbReference type="InterPro" id="IPR041492">
    <property type="entry name" value="HAD_2"/>
</dbReference>
<dbReference type="NCBIfam" id="TIGR01509">
    <property type="entry name" value="HAD-SF-IA-v3"/>
    <property type="match status" value="1"/>
</dbReference>
<keyword evidence="2" id="KW-0479">Metal-binding</keyword>
<comment type="caution">
    <text evidence="5">The sequence shown here is derived from an EMBL/GenBank/DDBJ whole genome shotgun (WGS) entry which is preliminary data.</text>
</comment>
<dbReference type="Pfam" id="PF13419">
    <property type="entry name" value="HAD_2"/>
    <property type="match status" value="1"/>
</dbReference>
<evidence type="ECO:0000256" key="3">
    <source>
        <dbReference type="ARBA" id="ARBA00022801"/>
    </source>
</evidence>
<dbReference type="Gene3D" id="3.40.50.1000">
    <property type="entry name" value="HAD superfamily/HAD-like"/>
    <property type="match status" value="1"/>
</dbReference>
<evidence type="ECO:0000256" key="2">
    <source>
        <dbReference type="ARBA" id="ARBA00022723"/>
    </source>
</evidence>
<keyword evidence="4" id="KW-0460">Magnesium</keyword>
<dbReference type="InterPro" id="IPR051400">
    <property type="entry name" value="HAD-like_hydrolase"/>
</dbReference>
<dbReference type="Proteomes" id="UP000278746">
    <property type="component" value="Unassembled WGS sequence"/>
</dbReference>
<dbReference type="SFLD" id="SFLDG01129">
    <property type="entry name" value="C1.5:_HAD__Beta-PGM__Phosphata"/>
    <property type="match status" value="1"/>
</dbReference>
<dbReference type="PRINTS" id="PR00413">
    <property type="entry name" value="HADHALOGNASE"/>
</dbReference>
<dbReference type="OrthoDB" id="9809962at2"/>
<gene>
    <name evidence="5" type="ORF">EBO34_08425</name>
</gene>
<dbReference type="PANTHER" id="PTHR46470:SF2">
    <property type="entry name" value="GLYCERALDEHYDE 3-PHOSPHATE PHOSPHATASE"/>
    <property type="match status" value="1"/>
</dbReference>
<sequence length="223" mass="25624">MIKAVLFDLDGTLLDRDTSVRHFIQNQYDRMGMLLGNVSKARYTERFIELDERGYVWKDQVYKELTAEFSITDITWSELLNDYLVSFQGHCVGFPHMAETLKQLKRDRYKLGIVSNGRVPFQLNNIRALGIEPYFDTIVISEREEIKKPDADIFHRALDRLGVKADHAVFIGDHPVNDVKAARAAGMKAVWKETAALECTDADRVMRDFRTLPGLITSLEQKL</sequence>
<evidence type="ECO:0000256" key="4">
    <source>
        <dbReference type="ARBA" id="ARBA00022842"/>
    </source>
</evidence>
<dbReference type="GO" id="GO:0044281">
    <property type="term" value="P:small molecule metabolic process"/>
    <property type="evidence" value="ECO:0007669"/>
    <property type="project" value="UniProtKB-ARBA"/>
</dbReference>
<dbReference type="GO" id="GO:0016791">
    <property type="term" value="F:phosphatase activity"/>
    <property type="evidence" value="ECO:0007669"/>
    <property type="project" value="TreeGrafter"/>
</dbReference>
<dbReference type="SUPFAM" id="SSF56784">
    <property type="entry name" value="HAD-like"/>
    <property type="match status" value="1"/>
</dbReference>
<dbReference type="PANTHER" id="PTHR46470">
    <property type="entry name" value="N-ACYLNEURAMINATE-9-PHOSPHATASE"/>
    <property type="match status" value="1"/>
</dbReference>
<proteinExistence type="predicted"/>
<dbReference type="InterPro" id="IPR036412">
    <property type="entry name" value="HAD-like_sf"/>
</dbReference>
<dbReference type="RefSeq" id="WP_122897454.1">
    <property type="nucleotide sequence ID" value="NZ_RHIB01000001.1"/>
</dbReference>
<dbReference type="InterPro" id="IPR023214">
    <property type="entry name" value="HAD_sf"/>
</dbReference>
<keyword evidence="3 5" id="KW-0378">Hydrolase</keyword>
<dbReference type="InterPro" id="IPR006439">
    <property type="entry name" value="HAD-SF_hydro_IA"/>
</dbReference>
<evidence type="ECO:0000313" key="5">
    <source>
        <dbReference type="EMBL" id="RNA69942.1"/>
    </source>
</evidence>
<accession>A0A3M7TYG4</accession>
<keyword evidence="6" id="KW-1185">Reference proteome</keyword>
<reference evidence="5 6" key="1">
    <citation type="submission" date="2018-10" db="EMBL/GenBank/DDBJ databases">
        <title>Bacillus Keqinensis sp. nov., a moderately halophilic bacterium isolated from a saline-alkaline lake.</title>
        <authorList>
            <person name="Wang H."/>
        </authorList>
    </citation>
    <scope>NUCLEOTIDE SEQUENCE [LARGE SCALE GENOMIC DNA]</scope>
    <source>
        <strain evidence="5 6">KQ-3</strain>
    </source>
</reference>
<comment type="cofactor">
    <cofactor evidence="1">
        <name>Mg(2+)</name>
        <dbReference type="ChEBI" id="CHEBI:18420"/>
    </cofactor>
</comment>
<dbReference type="GO" id="GO:0046872">
    <property type="term" value="F:metal ion binding"/>
    <property type="evidence" value="ECO:0007669"/>
    <property type="project" value="UniProtKB-KW"/>
</dbReference>
<dbReference type="SFLD" id="SFLDS00003">
    <property type="entry name" value="Haloacid_Dehalogenase"/>
    <property type="match status" value="1"/>
</dbReference>
<dbReference type="Gene3D" id="1.10.150.520">
    <property type="match status" value="1"/>
</dbReference>
<evidence type="ECO:0000313" key="6">
    <source>
        <dbReference type="Proteomes" id="UP000278746"/>
    </source>
</evidence>
<dbReference type="EMBL" id="RHIB01000001">
    <property type="protein sequence ID" value="RNA69942.1"/>
    <property type="molecule type" value="Genomic_DNA"/>
</dbReference>
<name>A0A3M7TYG4_9BACI</name>
<dbReference type="NCBIfam" id="TIGR01549">
    <property type="entry name" value="HAD-SF-IA-v1"/>
    <property type="match status" value="1"/>
</dbReference>